<name>A0A829HRU6_9MYCO</name>
<accession>A0A829HRU6</accession>
<gene>
    <name evidence="1" type="ORF">J108_20885</name>
</gene>
<proteinExistence type="predicted"/>
<dbReference type="Proteomes" id="UP000014969">
    <property type="component" value="Unassembled WGS sequence"/>
</dbReference>
<sequence>MLGRVHDRGTKSVSAPVAIHRNAFHIPGAQGAVLVQQSALHHGGVGDEYAVVPDERVHPAQTVLPVFLGKVAFECLNE</sequence>
<dbReference type="AlphaFoldDB" id="A0A829HRU6"/>
<organism evidence="1 2">
    <name type="scientific">Mycobacteroides abscessus subsp. bolletii CRM-0020</name>
    <dbReference type="NCBI Taxonomy" id="1306401"/>
    <lineage>
        <taxon>Bacteria</taxon>
        <taxon>Bacillati</taxon>
        <taxon>Actinomycetota</taxon>
        <taxon>Actinomycetes</taxon>
        <taxon>Mycobacteriales</taxon>
        <taxon>Mycobacteriaceae</taxon>
        <taxon>Mycobacteroides</taxon>
        <taxon>Mycobacteroides abscessus</taxon>
    </lineage>
</organism>
<comment type="caution">
    <text evidence="1">The sequence shown here is derived from an EMBL/GenBank/DDBJ whole genome shotgun (WGS) entry which is preliminary data.</text>
</comment>
<evidence type="ECO:0000313" key="1">
    <source>
        <dbReference type="EMBL" id="EPQ21546.1"/>
    </source>
</evidence>
<dbReference type="EMBL" id="ATFQ01000031">
    <property type="protein sequence ID" value="EPQ21546.1"/>
    <property type="molecule type" value="Genomic_DNA"/>
</dbReference>
<evidence type="ECO:0000313" key="2">
    <source>
        <dbReference type="Proteomes" id="UP000014969"/>
    </source>
</evidence>
<protein>
    <submittedName>
        <fullName evidence="1">Uncharacterized protein</fullName>
    </submittedName>
</protein>
<reference evidence="1 2" key="1">
    <citation type="journal article" date="2013" name="Genome Announc.">
        <title>Genome Sequence of an Epidemic Isolate of Mycobacterium abscessus subsp. bolletii from Rio de Janeiro, Brazil.</title>
        <authorList>
            <person name="Davidson R.M."/>
            <person name="Reynolds P.R."/>
            <person name="Farias-Hesson E."/>
            <person name="Duarte R.S."/>
            <person name="Jackson M."/>
            <person name="Strong M."/>
        </authorList>
    </citation>
    <scope>NUCLEOTIDE SEQUENCE [LARGE SCALE GENOMIC DNA]</scope>
    <source>
        <strain evidence="1 2">CRM-0020</strain>
    </source>
</reference>